<dbReference type="InterPro" id="IPR036291">
    <property type="entry name" value="NAD(P)-bd_dom_sf"/>
</dbReference>
<name>S3D3L3_OPHP1</name>
<dbReference type="GO" id="GO:0005737">
    <property type="term" value="C:cytoplasm"/>
    <property type="evidence" value="ECO:0007669"/>
    <property type="project" value="TreeGrafter"/>
</dbReference>
<evidence type="ECO:0000256" key="3">
    <source>
        <dbReference type="RuleBase" id="RU000363"/>
    </source>
</evidence>
<dbReference type="HOGENOM" id="CLU_010194_13_2_1"/>
<keyword evidence="5" id="KW-1185">Reference proteome</keyword>
<sequence length="321" mass="34877">MATWELKGKVALVTGAGSDQSVLTGAPGISFTLAKRLLEAGCSVVALRPEAEELFKQYPHPPTKEGAASAVFQPTDLVDWSQINAAWKKTLDTFGRVNLLVNGAGLYEPPFSDFWNPPGISPAATDDPDAKVGTYRTYAVNTIAPIRLAQIAVEYWLRPENRHLEGNILWLASMAGYIHGLLTPFYYSSKAAVVSMCKSLGSLKKIAGIRNTAICPGVVDTPIFHTPYSRERVQSDDLMLTVDELVNVAIRAIQEPQYGDGSIVEVFCAGTNEAHEVVVRDVPLEAVYNMEGLAGLAAGTHIISLQENFEQQLKEKGLVFN</sequence>
<dbReference type="PANTHER" id="PTHR44229:SF4">
    <property type="entry name" value="15-HYDROXYPROSTAGLANDIN DEHYDROGENASE [NAD(+)]"/>
    <property type="match status" value="1"/>
</dbReference>
<dbReference type="PANTHER" id="PTHR44229">
    <property type="entry name" value="15-HYDROXYPROSTAGLANDIN DEHYDROGENASE [NAD(+)]"/>
    <property type="match status" value="1"/>
</dbReference>
<protein>
    <submittedName>
        <fullName evidence="4">Nad-dependent 15-hydroxyprostaglandin dehydrogenase</fullName>
    </submittedName>
</protein>
<dbReference type="VEuPathDB" id="FungiDB:F503_00723"/>
<dbReference type="Gene3D" id="3.40.50.720">
    <property type="entry name" value="NAD(P)-binding Rossmann-like Domain"/>
    <property type="match status" value="1"/>
</dbReference>
<dbReference type="EMBL" id="KE148149">
    <property type="protein sequence ID" value="EPE07940.1"/>
    <property type="molecule type" value="Genomic_DNA"/>
</dbReference>
<dbReference type="eggNOG" id="KOG4169">
    <property type="taxonomic scope" value="Eukaryota"/>
</dbReference>
<dbReference type="STRING" id="1262450.S3D3L3"/>
<dbReference type="InterPro" id="IPR002347">
    <property type="entry name" value="SDR_fam"/>
</dbReference>
<accession>S3D3L3</accession>
<dbReference type="PRINTS" id="PR00081">
    <property type="entry name" value="GDHRDH"/>
</dbReference>
<dbReference type="OMA" id="AGTHIIS"/>
<evidence type="ECO:0000256" key="1">
    <source>
        <dbReference type="ARBA" id="ARBA00006484"/>
    </source>
</evidence>
<comment type="similarity">
    <text evidence="1 3">Belongs to the short-chain dehydrogenases/reductases (SDR) family.</text>
</comment>
<reference evidence="4 5" key="1">
    <citation type="journal article" date="2013" name="BMC Genomics">
        <title>The genome and transcriptome of the pine saprophyte Ophiostoma piceae, and a comparison with the bark beetle-associated pine pathogen Grosmannia clavigera.</title>
        <authorList>
            <person name="Haridas S."/>
            <person name="Wang Y."/>
            <person name="Lim L."/>
            <person name="Massoumi Alamouti S."/>
            <person name="Jackman S."/>
            <person name="Docking R."/>
            <person name="Robertson G."/>
            <person name="Birol I."/>
            <person name="Bohlmann J."/>
            <person name="Breuil C."/>
        </authorList>
    </citation>
    <scope>NUCLEOTIDE SEQUENCE [LARGE SCALE GENOMIC DNA]</scope>
    <source>
        <strain evidence="4 5">UAMH 11346</strain>
    </source>
</reference>
<dbReference type="SUPFAM" id="SSF51735">
    <property type="entry name" value="NAD(P)-binding Rossmann-fold domains"/>
    <property type="match status" value="1"/>
</dbReference>
<dbReference type="PRINTS" id="PR00080">
    <property type="entry name" value="SDRFAMILY"/>
</dbReference>
<evidence type="ECO:0000313" key="5">
    <source>
        <dbReference type="Proteomes" id="UP000016923"/>
    </source>
</evidence>
<keyword evidence="2" id="KW-0560">Oxidoreductase</keyword>
<evidence type="ECO:0000313" key="4">
    <source>
        <dbReference type="EMBL" id="EPE07940.1"/>
    </source>
</evidence>
<dbReference type="OrthoDB" id="5296at2759"/>
<dbReference type="GO" id="GO:0016616">
    <property type="term" value="F:oxidoreductase activity, acting on the CH-OH group of donors, NAD or NADP as acceptor"/>
    <property type="evidence" value="ECO:0007669"/>
    <property type="project" value="TreeGrafter"/>
</dbReference>
<proteinExistence type="inferred from homology"/>
<evidence type="ECO:0000256" key="2">
    <source>
        <dbReference type="ARBA" id="ARBA00023002"/>
    </source>
</evidence>
<dbReference type="AlphaFoldDB" id="S3D3L3"/>
<organism evidence="4 5">
    <name type="scientific">Ophiostoma piceae (strain UAMH 11346)</name>
    <name type="common">Sap stain fungus</name>
    <dbReference type="NCBI Taxonomy" id="1262450"/>
    <lineage>
        <taxon>Eukaryota</taxon>
        <taxon>Fungi</taxon>
        <taxon>Dikarya</taxon>
        <taxon>Ascomycota</taxon>
        <taxon>Pezizomycotina</taxon>
        <taxon>Sordariomycetes</taxon>
        <taxon>Sordariomycetidae</taxon>
        <taxon>Ophiostomatales</taxon>
        <taxon>Ophiostomataceae</taxon>
        <taxon>Ophiostoma</taxon>
    </lineage>
</organism>
<dbReference type="Proteomes" id="UP000016923">
    <property type="component" value="Unassembled WGS sequence"/>
</dbReference>
<dbReference type="Pfam" id="PF00106">
    <property type="entry name" value="adh_short"/>
    <property type="match status" value="1"/>
</dbReference>
<gene>
    <name evidence="4" type="ORF">F503_00723</name>
</gene>